<dbReference type="EMBL" id="JBDFQZ010000004">
    <property type="protein sequence ID" value="KAK9735601.1"/>
    <property type="molecule type" value="Genomic_DNA"/>
</dbReference>
<dbReference type="InterPro" id="IPR038588">
    <property type="entry name" value="XS_domain_sf"/>
</dbReference>
<evidence type="ECO:0000313" key="8">
    <source>
        <dbReference type="Proteomes" id="UP001443914"/>
    </source>
</evidence>
<evidence type="ECO:0000256" key="4">
    <source>
        <dbReference type="SAM" id="MobiDB-lite"/>
    </source>
</evidence>
<dbReference type="InterPro" id="IPR044287">
    <property type="entry name" value="SGS3"/>
</dbReference>
<evidence type="ECO:0000256" key="1">
    <source>
        <dbReference type="ARBA" id="ARBA00023054"/>
    </source>
</evidence>
<dbReference type="PANTHER" id="PTHR46602">
    <property type="entry name" value="PROTEIN SUPPRESSOR OF GENE SILENCING 3"/>
    <property type="match status" value="1"/>
</dbReference>
<dbReference type="AlphaFoldDB" id="A0AAW1LM11"/>
<dbReference type="InterPro" id="IPR005381">
    <property type="entry name" value="Znf-XS_domain"/>
</dbReference>
<evidence type="ECO:0000256" key="2">
    <source>
        <dbReference type="ARBA" id="ARBA00023158"/>
    </source>
</evidence>
<feature type="compositionally biased region" description="Polar residues" evidence="4">
    <location>
        <begin position="1"/>
        <end position="24"/>
    </location>
</feature>
<proteinExistence type="inferred from homology"/>
<feature type="domain" description="XS" evidence="5">
    <location>
        <begin position="235"/>
        <end position="350"/>
    </location>
</feature>
<dbReference type="PANTHER" id="PTHR46602:SF1">
    <property type="entry name" value="PROTEIN SUPPRESSOR OF GENE SILENCING 3"/>
    <property type="match status" value="1"/>
</dbReference>
<keyword evidence="2" id="KW-0943">RNA-mediated gene silencing</keyword>
<dbReference type="GO" id="GO:0051607">
    <property type="term" value="P:defense response to virus"/>
    <property type="evidence" value="ECO:0007669"/>
    <property type="project" value="InterPro"/>
</dbReference>
<feature type="region of interest" description="Disordered" evidence="4">
    <location>
        <begin position="1"/>
        <end position="137"/>
    </location>
</feature>
<gene>
    <name evidence="7" type="ORF">RND81_04G215200</name>
</gene>
<keyword evidence="1" id="KW-0175">Coiled coil</keyword>
<dbReference type="EMBL" id="JBDFQZ010000004">
    <property type="protein sequence ID" value="KAK9735600.1"/>
    <property type="molecule type" value="Genomic_DNA"/>
</dbReference>
<feature type="compositionally biased region" description="Polar residues" evidence="4">
    <location>
        <begin position="41"/>
        <end position="52"/>
    </location>
</feature>
<feature type="compositionally biased region" description="Polar residues" evidence="4">
    <location>
        <begin position="67"/>
        <end position="76"/>
    </location>
</feature>
<feature type="compositionally biased region" description="Acidic residues" evidence="4">
    <location>
        <begin position="97"/>
        <end position="128"/>
    </location>
</feature>
<organism evidence="7 8">
    <name type="scientific">Saponaria officinalis</name>
    <name type="common">Common soapwort</name>
    <name type="synonym">Lychnis saponaria</name>
    <dbReference type="NCBI Taxonomy" id="3572"/>
    <lineage>
        <taxon>Eukaryota</taxon>
        <taxon>Viridiplantae</taxon>
        <taxon>Streptophyta</taxon>
        <taxon>Embryophyta</taxon>
        <taxon>Tracheophyta</taxon>
        <taxon>Spermatophyta</taxon>
        <taxon>Magnoliopsida</taxon>
        <taxon>eudicotyledons</taxon>
        <taxon>Gunneridae</taxon>
        <taxon>Pentapetalae</taxon>
        <taxon>Caryophyllales</taxon>
        <taxon>Caryophyllaceae</taxon>
        <taxon>Caryophylleae</taxon>
        <taxon>Saponaria</taxon>
    </lineage>
</organism>
<dbReference type="Pfam" id="PF03470">
    <property type="entry name" value="zf-XS"/>
    <property type="match status" value="1"/>
</dbReference>
<dbReference type="Gene3D" id="3.30.70.2890">
    <property type="entry name" value="XS domain"/>
    <property type="match status" value="1"/>
</dbReference>
<dbReference type="CDD" id="cd12266">
    <property type="entry name" value="RRM_like_XS"/>
    <property type="match status" value="1"/>
</dbReference>
<dbReference type="Proteomes" id="UP001443914">
    <property type="component" value="Unassembled WGS sequence"/>
</dbReference>
<evidence type="ECO:0000256" key="3">
    <source>
        <dbReference type="ARBA" id="ARBA00024022"/>
    </source>
</evidence>
<dbReference type="InterPro" id="IPR005380">
    <property type="entry name" value="XS_domain"/>
</dbReference>
<evidence type="ECO:0000259" key="6">
    <source>
        <dbReference type="Pfam" id="PF03470"/>
    </source>
</evidence>
<name>A0AAW1LM11_SAPOF</name>
<dbReference type="GO" id="GO:0031047">
    <property type="term" value="P:regulatory ncRNA-mediated gene silencing"/>
    <property type="evidence" value="ECO:0007669"/>
    <property type="project" value="UniProtKB-KW"/>
</dbReference>
<accession>A0AAW1LM11</accession>
<dbReference type="Pfam" id="PF03468">
    <property type="entry name" value="XS"/>
    <property type="match status" value="1"/>
</dbReference>
<protein>
    <submittedName>
        <fullName evidence="7">Uncharacterized protein</fullName>
    </submittedName>
</protein>
<evidence type="ECO:0000313" key="7">
    <source>
        <dbReference type="EMBL" id="KAK9735600.1"/>
    </source>
</evidence>
<reference evidence="7 8" key="1">
    <citation type="submission" date="2024-03" db="EMBL/GenBank/DDBJ databases">
        <title>WGS assembly of Saponaria officinalis var. Norfolk2.</title>
        <authorList>
            <person name="Jenkins J."/>
            <person name="Shu S."/>
            <person name="Grimwood J."/>
            <person name="Barry K."/>
            <person name="Goodstein D."/>
            <person name="Schmutz J."/>
            <person name="Leebens-Mack J."/>
            <person name="Osbourn A."/>
        </authorList>
    </citation>
    <scope>NUCLEOTIDE SEQUENCE [LARGE SCALE GENOMIC DNA]</scope>
    <source>
        <strain evidence="8">cv. Norfolk2</strain>
        <strain evidence="7">JIC</strain>
        <tissue evidence="7">Leaf</tissue>
    </source>
</reference>
<keyword evidence="8" id="KW-1185">Reference proteome</keyword>
<feature type="domain" description="Zinc finger-XS" evidence="6">
    <location>
        <begin position="165"/>
        <end position="202"/>
    </location>
</feature>
<evidence type="ECO:0000259" key="5">
    <source>
        <dbReference type="Pfam" id="PF03468"/>
    </source>
</evidence>
<comment type="similarity">
    <text evidence="3">Belongs to the SGS3 family.</text>
</comment>
<sequence>MSSSRGRNTLTSSVQNLNLGSSEDGNWEAVSRRPRQRAGRNASNQWPQQTQEPRAWTQPDTARRLGLSSNNASGSARPSGPGRNQVPRAVEEYKVVDEEEDEDDVEEDVFSDDDDDDDLLSDDYDTDESPSHESKKQHKMLKTFFDVLDKLTLEEINEAARQWHCPACQNGPGSIDWYKGLQPLVTHARTKGTVRVKLHRMFADLLDEELRRKGTSVIPAGESYGKWEGLQEKEDHDIVWPPMVVIMNTLLEKDDKDKWVGMGNQELLDYFKDYFPVRAKHSYGPTGHRGMSVLIFDGSAVGYVHAENLHKHFLGQGTGKSAWLNKKKALFYSGGKRQLYGYLADKFDIEDFNRHCPGKTRLKYDLRSYNEKVLTQMKKMSDDNQQLTWYKSKAAKEQGRVKVLEESFNVVSEKLRQTMEENRIVRQRTTMQHEQNKEEMDFQEQFFNDQIQKIHEATSEKEIKFEKMQQEERKKVEELKLHASKKDDVRQRAEEVSKFKQFQEQEMEKFVGEREELIRAHEDMKMAMKMKHWEEEVQLEKDFDAALTKLMEKYAPRPIEGDNAVSGDRA</sequence>
<comment type="caution">
    <text evidence="7">The sequence shown here is derived from an EMBL/GenBank/DDBJ whole genome shotgun (WGS) entry which is preliminary data.</text>
</comment>